<protein>
    <submittedName>
        <fullName evidence="1">Phosphohistidine phosphatase</fullName>
    </submittedName>
</protein>
<dbReference type="Gene3D" id="3.40.50.1240">
    <property type="entry name" value="Phosphoglycerate mutase-like"/>
    <property type="match status" value="1"/>
</dbReference>
<dbReference type="PANTHER" id="PTHR47623">
    <property type="entry name" value="OS09G0287300 PROTEIN"/>
    <property type="match status" value="1"/>
</dbReference>
<dbReference type="InterPro" id="IPR029033">
    <property type="entry name" value="His_PPase_superfam"/>
</dbReference>
<dbReference type="SUPFAM" id="SSF53254">
    <property type="entry name" value="Phosphoglycerate mutase-like"/>
    <property type="match status" value="1"/>
</dbReference>
<dbReference type="SMART" id="SM00855">
    <property type="entry name" value="PGAM"/>
    <property type="match status" value="1"/>
</dbReference>
<dbReference type="Pfam" id="PF00300">
    <property type="entry name" value="His_Phos_1"/>
    <property type="match status" value="1"/>
</dbReference>
<dbReference type="AlphaFoldDB" id="A0A1I4YQ59"/>
<name>A0A1I4YQ59_9FLAO</name>
<organism evidence="1 2">
    <name type="scientific">Salegentibacter flavus</name>
    <dbReference type="NCBI Taxonomy" id="287099"/>
    <lineage>
        <taxon>Bacteria</taxon>
        <taxon>Pseudomonadati</taxon>
        <taxon>Bacteroidota</taxon>
        <taxon>Flavobacteriia</taxon>
        <taxon>Flavobacteriales</taxon>
        <taxon>Flavobacteriaceae</taxon>
        <taxon>Salegentibacter</taxon>
    </lineage>
</organism>
<dbReference type="RefSeq" id="WP_093406386.1">
    <property type="nucleotide sequence ID" value="NZ_FOVL01000003.1"/>
</dbReference>
<sequence>MKRLTLVRHGKSSWKHDLPDDERPLKKRAYRDGDIVSRTYKEFYTPDALFWSSPAVRALETAKMFKEQLGVPDENFKIKESLYTFDQEDLLKIIKSCDDSIKKLVVFGHNPAMTGLVNRLGDKGLDNLPTTGLCVIDFEVDSWKDIKKGKTLLTLIPKELR</sequence>
<dbReference type="STRING" id="287099.SAMN05660413_00900"/>
<dbReference type="Proteomes" id="UP000199153">
    <property type="component" value="Unassembled WGS sequence"/>
</dbReference>
<dbReference type="InterPro" id="IPR013078">
    <property type="entry name" value="His_Pase_superF_clade-1"/>
</dbReference>
<dbReference type="EMBL" id="FOVL01000003">
    <property type="protein sequence ID" value="SFN39789.1"/>
    <property type="molecule type" value="Genomic_DNA"/>
</dbReference>
<dbReference type="PANTHER" id="PTHR47623:SF1">
    <property type="entry name" value="OS09G0287300 PROTEIN"/>
    <property type="match status" value="1"/>
</dbReference>
<dbReference type="OrthoDB" id="9810154at2"/>
<evidence type="ECO:0000313" key="1">
    <source>
        <dbReference type="EMBL" id="SFN39789.1"/>
    </source>
</evidence>
<accession>A0A1I4YQ59</accession>
<keyword evidence="2" id="KW-1185">Reference proteome</keyword>
<gene>
    <name evidence="1" type="ORF">SAMN05660413_00900</name>
</gene>
<reference evidence="1 2" key="1">
    <citation type="submission" date="2016-10" db="EMBL/GenBank/DDBJ databases">
        <authorList>
            <person name="de Groot N.N."/>
        </authorList>
    </citation>
    <scope>NUCLEOTIDE SEQUENCE [LARGE SCALE GENOMIC DNA]</scope>
    <source>
        <strain evidence="1 2">DSM 17794</strain>
    </source>
</reference>
<evidence type="ECO:0000313" key="2">
    <source>
        <dbReference type="Proteomes" id="UP000199153"/>
    </source>
</evidence>
<proteinExistence type="predicted"/>
<dbReference type="CDD" id="cd07040">
    <property type="entry name" value="HP"/>
    <property type="match status" value="1"/>
</dbReference>